<gene>
    <name evidence="3" type="ORF">HINF_LOCUS49702</name>
    <name evidence="2" type="ORF">HINF_LOCUS5785</name>
</gene>
<keyword evidence="4" id="KW-1185">Reference proteome</keyword>
<reference evidence="2" key="1">
    <citation type="submission" date="2023-06" db="EMBL/GenBank/DDBJ databases">
        <authorList>
            <person name="Kurt Z."/>
        </authorList>
    </citation>
    <scope>NUCLEOTIDE SEQUENCE</scope>
</reference>
<keyword evidence="1" id="KW-1133">Transmembrane helix</keyword>
<organism evidence="2">
    <name type="scientific">Hexamita inflata</name>
    <dbReference type="NCBI Taxonomy" id="28002"/>
    <lineage>
        <taxon>Eukaryota</taxon>
        <taxon>Metamonada</taxon>
        <taxon>Diplomonadida</taxon>
        <taxon>Hexamitidae</taxon>
        <taxon>Hexamitinae</taxon>
        <taxon>Hexamita</taxon>
    </lineage>
</organism>
<dbReference type="Proteomes" id="UP001642409">
    <property type="component" value="Unassembled WGS sequence"/>
</dbReference>
<feature type="transmembrane region" description="Helical" evidence="1">
    <location>
        <begin position="20"/>
        <end position="40"/>
    </location>
</feature>
<evidence type="ECO:0000256" key="1">
    <source>
        <dbReference type="SAM" id="Phobius"/>
    </source>
</evidence>
<evidence type="ECO:0000313" key="3">
    <source>
        <dbReference type="EMBL" id="CAL6061429.1"/>
    </source>
</evidence>
<accession>A0AA86NEN6</accession>
<dbReference type="EMBL" id="CAXDID020000235">
    <property type="protein sequence ID" value="CAL6061429.1"/>
    <property type="molecule type" value="Genomic_DNA"/>
</dbReference>
<dbReference type="EMBL" id="CATOUU010000153">
    <property type="protein sequence ID" value="CAI9918140.1"/>
    <property type="molecule type" value="Genomic_DNA"/>
</dbReference>
<feature type="transmembrane region" description="Helical" evidence="1">
    <location>
        <begin position="52"/>
        <end position="73"/>
    </location>
</feature>
<comment type="caution">
    <text evidence="2">The sequence shown here is derived from an EMBL/GenBank/DDBJ whole genome shotgun (WGS) entry which is preliminary data.</text>
</comment>
<sequence length="189" mass="21595">MAWILSSHCTQVQRRTTTGVMISTSFGMYLIVQGVSLSLFSFTHIQNGQSNLSYCSFSIVYFGKLILIGFLFIQNQFSFTVHVEHRVCAQLNCWWNNISRADKPVWPHSHLKRTPFWMEAMSGYAQLIIRKLCCSTWSMVSLKLSAVSLVLALWSTESWCRKISQVEKYALHVSHLKVNAAWAIAIVVI</sequence>
<reference evidence="3 4" key="2">
    <citation type="submission" date="2024-07" db="EMBL/GenBank/DDBJ databases">
        <authorList>
            <person name="Akdeniz Z."/>
        </authorList>
    </citation>
    <scope>NUCLEOTIDE SEQUENCE [LARGE SCALE GENOMIC DNA]</scope>
</reference>
<proteinExistence type="predicted"/>
<dbReference type="AlphaFoldDB" id="A0AA86NEN6"/>
<keyword evidence="1" id="KW-0812">Transmembrane</keyword>
<evidence type="ECO:0000313" key="4">
    <source>
        <dbReference type="Proteomes" id="UP001642409"/>
    </source>
</evidence>
<keyword evidence="1" id="KW-0472">Membrane</keyword>
<evidence type="ECO:0000313" key="2">
    <source>
        <dbReference type="EMBL" id="CAI9918140.1"/>
    </source>
</evidence>
<name>A0AA86NEN6_9EUKA</name>
<protein>
    <submittedName>
        <fullName evidence="3">Hypothetical_protein</fullName>
    </submittedName>
</protein>